<accession>A0A2J6RVY3</accession>
<dbReference type="Proteomes" id="UP000235786">
    <property type="component" value="Unassembled WGS sequence"/>
</dbReference>
<reference evidence="1 2" key="1">
    <citation type="submission" date="2016-04" db="EMBL/GenBank/DDBJ databases">
        <title>A degradative enzymes factory behind the ericoid mycorrhizal symbiosis.</title>
        <authorList>
            <consortium name="DOE Joint Genome Institute"/>
            <person name="Martino E."/>
            <person name="Morin E."/>
            <person name="Grelet G."/>
            <person name="Kuo A."/>
            <person name="Kohler A."/>
            <person name="Daghino S."/>
            <person name="Barry K."/>
            <person name="Choi C."/>
            <person name="Cichocki N."/>
            <person name="Clum A."/>
            <person name="Copeland A."/>
            <person name="Hainaut M."/>
            <person name="Haridas S."/>
            <person name="Labutti K."/>
            <person name="Lindquist E."/>
            <person name="Lipzen A."/>
            <person name="Khouja H.-R."/>
            <person name="Murat C."/>
            <person name="Ohm R."/>
            <person name="Olson A."/>
            <person name="Spatafora J."/>
            <person name="Veneault-Fourrey C."/>
            <person name="Henrissat B."/>
            <person name="Grigoriev I."/>
            <person name="Martin F."/>
            <person name="Perotto S."/>
        </authorList>
    </citation>
    <scope>NUCLEOTIDE SEQUENCE [LARGE SCALE GENOMIC DNA]</scope>
    <source>
        <strain evidence="1 2">F</strain>
    </source>
</reference>
<protein>
    <submittedName>
        <fullName evidence="1">Uncharacterized protein</fullName>
    </submittedName>
</protein>
<keyword evidence="2" id="KW-1185">Reference proteome</keyword>
<dbReference type="EMBL" id="KZ613943">
    <property type="protein sequence ID" value="PMD42666.1"/>
    <property type="molecule type" value="Genomic_DNA"/>
</dbReference>
<organism evidence="1 2">
    <name type="scientific">Hyaloscypha variabilis (strain UAMH 11265 / GT02V1 / F)</name>
    <name type="common">Meliniomyces variabilis</name>
    <dbReference type="NCBI Taxonomy" id="1149755"/>
    <lineage>
        <taxon>Eukaryota</taxon>
        <taxon>Fungi</taxon>
        <taxon>Dikarya</taxon>
        <taxon>Ascomycota</taxon>
        <taxon>Pezizomycotina</taxon>
        <taxon>Leotiomycetes</taxon>
        <taxon>Helotiales</taxon>
        <taxon>Hyaloscyphaceae</taxon>
        <taxon>Hyaloscypha</taxon>
        <taxon>Hyaloscypha variabilis</taxon>
    </lineage>
</organism>
<evidence type="ECO:0000313" key="2">
    <source>
        <dbReference type="Proteomes" id="UP000235786"/>
    </source>
</evidence>
<sequence length="181" mass="20419">MVRFNPASIFGSVDLEDADSIRRIMNAMDYYLTNQVLNYAAPELKAIQGEERREELGVADTMLARIRMMPDYPLLLEATLRFIESKNGSDEKVLAAARELEMVATGSVLTSPQAYPEEYAAAEARFDRGRAVQNYMPIHQFNRTLEQRAPGAFGQQTYSSHTGAKLEELKKKLELKPTRKG</sequence>
<proteinExistence type="predicted"/>
<dbReference type="OrthoDB" id="3560115at2759"/>
<gene>
    <name evidence="1" type="ORF">L207DRAFT_581319</name>
</gene>
<evidence type="ECO:0000313" key="1">
    <source>
        <dbReference type="EMBL" id="PMD42666.1"/>
    </source>
</evidence>
<name>A0A2J6RVY3_HYAVF</name>
<dbReference type="AlphaFoldDB" id="A0A2J6RVY3"/>